<sequence>MATLDDLCSEITRLTARGPGSLPVEGAKVFSADRTTRPLGDIVRPALAVVAQGAKRTVVGDRVFDYRAGQYLVVTVDVPVTSQITRASTAEPFLAFGLALKPSVIVELLLQVPSRRSRQGGGAGVVMSDADELLLDPIVRLLRLMDRPDDARVLGAAVEREIHWRLLTGPHGATVRQVGLANSGLALVARAVEWLQARYDQPIRISDLADHVGLSAPALNRHFRAATAMSPLQYQKQLRLQQARMRLVAGARDIAEVGHAVGYSSPSQFSREYRRLFGVPPGQDATRLQGQVLADYV</sequence>
<dbReference type="EMBL" id="LJIW01000002">
    <property type="protein sequence ID" value="PNG90062.1"/>
    <property type="molecule type" value="Genomic_DNA"/>
</dbReference>
<dbReference type="InterPro" id="IPR020449">
    <property type="entry name" value="Tscrpt_reg_AraC-type_HTH"/>
</dbReference>
<dbReference type="PANTHER" id="PTHR43436:SF1">
    <property type="entry name" value="TRANSCRIPTIONAL REGULATORY PROTEIN"/>
    <property type="match status" value="1"/>
</dbReference>
<reference evidence="5 6" key="1">
    <citation type="submission" date="2015-09" db="EMBL/GenBank/DDBJ databases">
        <title>Genome sequence, genome mining and natural product profiling of a biocontrol bacterium Streptomyces malaysiensis F913.</title>
        <authorList>
            <person name="Xu Y."/>
            <person name="Wei J."/>
            <person name="Xie J."/>
            <person name="Li T."/>
            <person name="Zhou Z."/>
        </authorList>
    </citation>
    <scope>NUCLEOTIDE SEQUENCE [LARGE SCALE GENOMIC DNA]</scope>
    <source>
        <strain evidence="5 6">F913</strain>
    </source>
</reference>
<dbReference type="SUPFAM" id="SSF46689">
    <property type="entry name" value="Homeodomain-like"/>
    <property type="match status" value="2"/>
</dbReference>
<dbReference type="InterPro" id="IPR018060">
    <property type="entry name" value="HTH_AraC"/>
</dbReference>
<dbReference type="AlphaFoldDB" id="A0A2J7YPW4"/>
<evidence type="ECO:0000313" key="5">
    <source>
        <dbReference type="EMBL" id="PNG90062.1"/>
    </source>
</evidence>
<keyword evidence="2" id="KW-0238">DNA-binding</keyword>
<evidence type="ECO:0000256" key="1">
    <source>
        <dbReference type="ARBA" id="ARBA00023015"/>
    </source>
</evidence>
<feature type="domain" description="HTH araC/xylS-type" evidence="4">
    <location>
        <begin position="189"/>
        <end position="287"/>
    </location>
</feature>
<dbReference type="Proteomes" id="UP000236520">
    <property type="component" value="Unassembled WGS sequence"/>
</dbReference>
<dbReference type="PROSITE" id="PS00041">
    <property type="entry name" value="HTH_ARAC_FAMILY_1"/>
    <property type="match status" value="1"/>
</dbReference>
<organism evidence="5 6">
    <name type="scientific">Streptomyces malaysiensis</name>
    <dbReference type="NCBI Taxonomy" id="92644"/>
    <lineage>
        <taxon>Bacteria</taxon>
        <taxon>Bacillati</taxon>
        <taxon>Actinomycetota</taxon>
        <taxon>Actinomycetes</taxon>
        <taxon>Kitasatosporales</taxon>
        <taxon>Streptomycetaceae</taxon>
        <taxon>Streptomyces</taxon>
        <taxon>Streptomyces violaceusniger group</taxon>
    </lineage>
</organism>
<dbReference type="Gene3D" id="1.10.10.60">
    <property type="entry name" value="Homeodomain-like"/>
    <property type="match status" value="2"/>
</dbReference>
<protein>
    <recommendedName>
        <fullName evidence="4">HTH araC/xylS-type domain-containing protein</fullName>
    </recommendedName>
</protein>
<evidence type="ECO:0000256" key="3">
    <source>
        <dbReference type="ARBA" id="ARBA00023163"/>
    </source>
</evidence>
<comment type="caution">
    <text evidence="5">The sequence shown here is derived from an EMBL/GenBank/DDBJ whole genome shotgun (WGS) entry which is preliminary data.</text>
</comment>
<keyword evidence="6" id="KW-1185">Reference proteome</keyword>
<dbReference type="Pfam" id="PF06719">
    <property type="entry name" value="AraC_N"/>
    <property type="match status" value="1"/>
</dbReference>
<keyword evidence="1" id="KW-0805">Transcription regulation</keyword>
<dbReference type="InterPro" id="IPR009057">
    <property type="entry name" value="Homeodomain-like_sf"/>
</dbReference>
<keyword evidence="3" id="KW-0804">Transcription</keyword>
<dbReference type="RefSeq" id="WP_102935961.1">
    <property type="nucleotide sequence ID" value="NZ_BAAAHF010000010.1"/>
</dbReference>
<dbReference type="InterPro" id="IPR018062">
    <property type="entry name" value="HTH_AraC-typ_CS"/>
</dbReference>
<proteinExistence type="predicted"/>
<dbReference type="GO" id="GO:0003700">
    <property type="term" value="F:DNA-binding transcription factor activity"/>
    <property type="evidence" value="ECO:0007669"/>
    <property type="project" value="InterPro"/>
</dbReference>
<evidence type="ECO:0000259" key="4">
    <source>
        <dbReference type="PROSITE" id="PS01124"/>
    </source>
</evidence>
<dbReference type="InterPro" id="IPR009594">
    <property type="entry name" value="Tscrpt_reg_HTH_AraC_N"/>
</dbReference>
<gene>
    <name evidence="5" type="ORF">SMF913_25527</name>
</gene>
<accession>A0A2J7YPW4</accession>
<evidence type="ECO:0000256" key="2">
    <source>
        <dbReference type="ARBA" id="ARBA00023125"/>
    </source>
</evidence>
<dbReference type="PROSITE" id="PS01124">
    <property type="entry name" value="HTH_ARAC_FAMILY_2"/>
    <property type="match status" value="1"/>
</dbReference>
<dbReference type="SMART" id="SM00342">
    <property type="entry name" value="HTH_ARAC"/>
    <property type="match status" value="1"/>
</dbReference>
<evidence type="ECO:0000313" key="6">
    <source>
        <dbReference type="Proteomes" id="UP000236520"/>
    </source>
</evidence>
<dbReference type="PRINTS" id="PR00032">
    <property type="entry name" value="HTHARAC"/>
</dbReference>
<name>A0A2J7YPW4_STRMQ</name>
<dbReference type="Pfam" id="PF12833">
    <property type="entry name" value="HTH_18"/>
    <property type="match status" value="1"/>
</dbReference>
<dbReference type="GO" id="GO:0043565">
    <property type="term" value="F:sequence-specific DNA binding"/>
    <property type="evidence" value="ECO:0007669"/>
    <property type="project" value="InterPro"/>
</dbReference>
<dbReference type="PANTHER" id="PTHR43436">
    <property type="entry name" value="ARAC-FAMILY TRANSCRIPTIONAL REGULATOR"/>
    <property type="match status" value="1"/>
</dbReference>